<organism evidence="6 7">
    <name type="scientific">Gottschalkia acidurici (strain ATCC 7906 / DSM 604 / BCRC 14475 / CIP 104303 / KCTC 5404 / NCIMB 10678 / 9a)</name>
    <name type="common">Clostridium acidurici</name>
    <dbReference type="NCBI Taxonomy" id="1128398"/>
    <lineage>
        <taxon>Bacteria</taxon>
        <taxon>Bacillati</taxon>
        <taxon>Bacillota</taxon>
        <taxon>Tissierellia</taxon>
        <taxon>Tissierellales</taxon>
        <taxon>Gottschalkiaceae</taxon>
        <taxon>Gottschalkia</taxon>
    </lineage>
</organism>
<dbReference type="InterPro" id="IPR003593">
    <property type="entry name" value="AAA+_ATPase"/>
</dbReference>
<dbReference type="GO" id="GO:0016887">
    <property type="term" value="F:ATP hydrolysis activity"/>
    <property type="evidence" value="ECO:0007669"/>
    <property type="project" value="InterPro"/>
</dbReference>
<keyword evidence="3" id="KW-0547">Nucleotide-binding</keyword>
<keyword evidence="2" id="KW-0813">Transport</keyword>
<name>K0B2L4_GOTA9</name>
<evidence type="ECO:0000256" key="4">
    <source>
        <dbReference type="ARBA" id="ARBA00022840"/>
    </source>
</evidence>
<dbReference type="GO" id="GO:0005524">
    <property type="term" value="F:ATP binding"/>
    <property type="evidence" value="ECO:0007669"/>
    <property type="project" value="UniProtKB-KW"/>
</dbReference>
<dbReference type="PANTHER" id="PTHR43335:SF8">
    <property type="entry name" value="ABC TRANSPORTER, ATP-BINDING PROTEIN"/>
    <property type="match status" value="1"/>
</dbReference>
<dbReference type="PANTHER" id="PTHR43335">
    <property type="entry name" value="ABC TRANSPORTER, ATP-BINDING PROTEIN"/>
    <property type="match status" value="1"/>
</dbReference>
<keyword evidence="4 6" id="KW-0067">ATP-binding</keyword>
<dbReference type="EMBL" id="CP003326">
    <property type="protein sequence ID" value="AFS79739.1"/>
    <property type="molecule type" value="Genomic_DNA"/>
</dbReference>
<dbReference type="eggNOG" id="COG1131">
    <property type="taxonomic scope" value="Bacteria"/>
</dbReference>
<dbReference type="InterPro" id="IPR017871">
    <property type="entry name" value="ABC_transporter-like_CS"/>
</dbReference>
<dbReference type="PATRIC" id="fig|1128398.3.peg.2829"/>
<evidence type="ECO:0000313" key="7">
    <source>
        <dbReference type="Proteomes" id="UP000006094"/>
    </source>
</evidence>
<proteinExistence type="inferred from homology"/>
<dbReference type="Pfam" id="PF00005">
    <property type="entry name" value="ABC_tran"/>
    <property type="match status" value="1"/>
</dbReference>
<comment type="similarity">
    <text evidence="1">Belongs to the ABC transporter superfamily.</text>
</comment>
<evidence type="ECO:0000313" key="6">
    <source>
        <dbReference type="EMBL" id="AFS79739.1"/>
    </source>
</evidence>
<dbReference type="SUPFAM" id="SSF52540">
    <property type="entry name" value="P-loop containing nucleoside triphosphate hydrolases"/>
    <property type="match status" value="1"/>
</dbReference>
<feature type="domain" description="ABC transporter" evidence="5">
    <location>
        <begin position="5"/>
        <end position="233"/>
    </location>
</feature>
<dbReference type="Gene3D" id="3.40.50.300">
    <property type="entry name" value="P-loop containing nucleotide triphosphate hydrolases"/>
    <property type="match status" value="1"/>
</dbReference>
<evidence type="ECO:0000256" key="3">
    <source>
        <dbReference type="ARBA" id="ARBA00022741"/>
    </source>
</evidence>
<dbReference type="RefSeq" id="WP_014968873.1">
    <property type="nucleotide sequence ID" value="NC_018664.1"/>
</dbReference>
<dbReference type="SMART" id="SM00382">
    <property type="entry name" value="AAA"/>
    <property type="match status" value="1"/>
</dbReference>
<dbReference type="STRING" id="1128398.Curi_c27460"/>
<dbReference type="OrthoDB" id="9809205at2"/>
<gene>
    <name evidence="6" type="ordered locus">Curi_c27460</name>
</gene>
<dbReference type="PROSITE" id="PS00211">
    <property type="entry name" value="ABC_TRANSPORTER_1"/>
    <property type="match status" value="1"/>
</dbReference>
<accession>K0B2L4</accession>
<dbReference type="PROSITE" id="PS50893">
    <property type="entry name" value="ABC_TRANSPORTER_2"/>
    <property type="match status" value="1"/>
</dbReference>
<reference evidence="6 7" key="1">
    <citation type="journal article" date="2012" name="PLoS ONE">
        <title>The purine-utilizing bacterium Clostridium acidurici 9a: a genome-guided metabolic reconsideration.</title>
        <authorList>
            <person name="Hartwich K."/>
            <person name="Poehlein A."/>
            <person name="Daniel R."/>
        </authorList>
    </citation>
    <scope>NUCLEOTIDE SEQUENCE [LARGE SCALE GENOMIC DNA]</scope>
    <source>
        <strain evidence="7">ATCC 7906 / DSM 604 / BCRC 14475 / CIP 104303 / KCTC 5404 / NCIMB 10678 / 9a</strain>
    </source>
</reference>
<dbReference type="HOGENOM" id="CLU_000604_1_2_9"/>
<dbReference type="InterPro" id="IPR027417">
    <property type="entry name" value="P-loop_NTPase"/>
</dbReference>
<evidence type="ECO:0000256" key="1">
    <source>
        <dbReference type="ARBA" id="ARBA00005417"/>
    </source>
</evidence>
<evidence type="ECO:0000256" key="2">
    <source>
        <dbReference type="ARBA" id="ARBA00022448"/>
    </source>
</evidence>
<dbReference type="KEGG" id="cad:Curi_c27460"/>
<dbReference type="CDD" id="cd03268">
    <property type="entry name" value="ABC_BcrA_bacitracin_resist"/>
    <property type="match status" value="1"/>
</dbReference>
<dbReference type="Proteomes" id="UP000006094">
    <property type="component" value="Chromosome"/>
</dbReference>
<keyword evidence="7" id="KW-1185">Reference proteome</keyword>
<dbReference type="InterPro" id="IPR003439">
    <property type="entry name" value="ABC_transporter-like_ATP-bd"/>
</dbReference>
<evidence type="ECO:0000259" key="5">
    <source>
        <dbReference type="PROSITE" id="PS50893"/>
    </source>
</evidence>
<protein>
    <submittedName>
        <fullName evidence="6">Bacitracin transporter ATP-binding protein</fullName>
    </submittedName>
</protein>
<dbReference type="AlphaFoldDB" id="K0B2L4"/>
<sequence>MSTIIKTSNLSKVFSNQMKSVNDLSISVKEGEIYGFLGSNGAGKSTTMKMLLGLMKPSGGIIEIFQKNLAENTDSILFNTGSLIEEPSYYGNLTGYENLEIMQKLLNFPKSNINEALEIVRLEKHKNKLVKNYSLGMKQRLGIALAIVKFPKLLILDEPTNGLDPAGIQEMRELIRSLPRKYGMTVMISSHLLSEIEQIATTVGIIDQGKLIYEGSLSNLEDDGSILIKVNNPIDARKTLIKESYKIIEIKENDLILPIYSNDHISKIIKCLVKNEISIYEVKKIKKSLENIFLEITSRGGVL</sequence>